<keyword evidence="3" id="KW-0547">Nucleotide-binding</keyword>
<comment type="similarity">
    <text evidence="1">Belongs to the ABC transporter superfamily.</text>
</comment>
<accession>A0AAD0YSM5</accession>
<evidence type="ECO:0000256" key="3">
    <source>
        <dbReference type="ARBA" id="ARBA00022741"/>
    </source>
</evidence>
<dbReference type="InterPro" id="IPR050153">
    <property type="entry name" value="Metal_Ion_Import_ABC"/>
</dbReference>
<evidence type="ECO:0000259" key="5">
    <source>
        <dbReference type="PROSITE" id="PS50893"/>
    </source>
</evidence>
<dbReference type="Gene3D" id="3.40.50.300">
    <property type="entry name" value="P-loop containing nucleotide triphosphate hydrolases"/>
    <property type="match status" value="1"/>
</dbReference>
<dbReference type="PANTHER" id="PTHR42734:SF6">
    <property type="entry name" value="MOLYBDATE IMPORT ATP-BINDING PROTEIN MOLC"/>
    <property type="match status" value="1"/>
</dbReference>
<proteinExistence type="inferred from homology"/>
<dbReference type="Pfam" id="PF00005">
    <property type="entry name" value="ABC_tran"/>
    <property type="match status" value="1"/>
</dbReference>
<dbReference type="SUPFAM" id="SSF52540">
    <property type="entry name" value="P-loop containing nucleoside triphosphate hydrolases"/>
    <property type="match status" value="1"/>
</dbReference>
<sequence>MHLQIRQAHIGYNTTLISNATADLKLGDVCLLIGNNGVGKTTLIKSILHQTPLLQGEISINGKNIKSLSVKEVAENIAIVFSNSVIPQHYTVEDLISLGKYIYYPFYFELKKEDREEVAHIIEELDLSQYRYTLLKNLSDGNLQKAFIGRAITQNSPIIILDEPTTHLDEKNKIIILKTLRRLAKEQNKIILFSSHDWRLAKEFADKIWYVKDKQLYTGIVEDLLLQHEELTNPSLFEVNEKFIPPHISAPPVHKEMLYSLLQKNFQKDLSSFNFEFKDTFWEITNNSAEYQCESFEEIIILIENI</sequence>
<dbReference type="SMART" id="SM00382">
    <property type="entry name" value="AAA"/>
    <property type="match status" value="1"/>
</dbReference>
<dbReference type="PANTHER" id="PTHR42734">
    <property type="entry name" value="METAL TRANSPORT SYSTEM ATP-BINDING PROTEIN TM_0124-RELATED"/>
    <property type="match status" value="1"/>
</dbReference>
<reference evidence="6 7" key="1">
    <citation type="submission" date="2018-11" db="EMBL/GenBank/DDBJ databases">
        <title>Proposal to divide the Flavobacteriaceae and reorganize its genera based on Amino Acid Identity values calculated from whole genome sequences.</title>
        <authorList>
            <person name="Nicholson A.C."/>
            <person name="Gulvik C.A."/>
            <person name="Whitney A.M."/>
            <person name="Humrighouse B.W."/>
            <person name="Bell M."/>
            <person name="Holmes B."/>
            <person name="Steigerwalt A.G."/>
            <person name="Villarma A."/>
            <person name="Sheth M."/>
            <person name="Batra D."/>
            <person name="Pryor J."/>
            <person name="Bernardet J.-F."/>
            <person name="Hugo C."/>
            <person name="Kampfer P."/>
            <person name="Newman J."/>
            <person name="McQuiston J.R."/>
        </authorList>
    </citation>
    <scope>NUCLEOTIDE SEQUENCE [LARGE SCALE GENOMIC DNA]</scope>
    <source>
        <strain evidence="6 7">H5559</strain>
    </source>
</reference>
<dbReference type="Proteomes" id="UP000269015">
    <property type="component" value="Chromosome"/>
</dbReference>
<protein>
    <submittedName>
        <fullName evidence="6">ABC transporter ATP-binding protein</fullName>
    </submittedName>
</protein>
<dbReference type="InterPro" id="IPR003593">
    <property type="entry name" value="AAA+_ATPase"/>
</dbReference>
<evidence type="ECO:0000256" key="1">
    <source>
        <dbReference type="ARBA" id="ARBA00005417"/>
    </source>
</evidence>
<organism evidence="6 7">
    <name type="scientific">Chryseobacterium indologenes</name>
    <name type="common">Flavobacterium indologenes</name>
    <dbReference type="NCBI Taxonomy" id="253"/>
    <lineage>
        <taxon>Bacteria</taxon>
        <taxon>Pseudomonadati</taxon>
        <taxon>Bacteroidota</taxon>
        <taxon>Flavobacteriia</taxon>
        <taxon>Flavobacteriales</taxon>
        <taxon>Weeksellaceae</taxon>
        <taxon>Chryseobacterium group</taxon>
        <taxon>Chryseobacterium</taxon>
    </lineage>
</organism>
<name>A0AAD0YSM5_CHRID</name>
<dbReference type="RefSeq" id="WP_061085450.1">
    <property type="nucleotide sequence ID" value="NZ_CP033930.1"/>
</dbReference>
<dbReference type="PROSITE" id="PS50893">
    <property type="entry name" value="ABC_TRANSPORTER_2"/>
    <property type="match status" value="1"/>
</dbReference>
<dbReference type="InterPro" id="IPR027417">
    <property type="entry name" value="P-loop_NTPase"/>
</dbReference>
<keyword evidence="4 6" id="KW-0067">ATP-binding</keyword>
<dbReference type="GO" id="GO:0016887">
    <property type="term" value="F:ATP hydrolysis activity"/>
    <property type="evidence" value="ECO:0007669"/>
    <property type="project" value="InterPro"/>
</dbReference>
<dbReference type="InterPro" id="IPR003439">
    <property type="entry name" value="ABC_transporter-like_ATP-bd"/>
</dbReference>
<feature type="domain" description="ABC transporter" evidence="5">
    <location>
        <begin position="1"/>
        <end position="238"/>
    </location>
</feature>
<dbReference type="AlphaFoldDB" id="A0AAD0YSM5"/>
<evidence type="ECO:0000256" key="2">
    <source>
        <dbReference type="ARBA" id="ARBA00022448"/>
    </source>
</evidence>
<evidence type="ECO:0000256" key="4">
    <source>
        <dbReference type="ARBA" id="ARBA00022840"/>
    </source>
</evidence>
<keyword evidence="2" id="KW-0813">Transport</keyword>
<evidence type="ECO:0000313" key="7">
    <source>
        <dbReference type="Proteomes" id="UP000269015"/>
    </source>
</evidence>
<evidence type="ECO:0000313" key="6">
    <source>
        <dbReference type="EMBL" id="AZB16673.1"/>
    </source>
</evidence>
<dbReference type="GO" id="GO:0005524">
    <property type="term" value="F:ATP binding"/>
    <property type="evidence" value="ECO:0007669"/>
    <property type="project" value="UniProtKB-KW"/>
</dbReference>
<dbReference type="EMBL" id="CP033930">
    <property type="protein sequence ID" value="AZB16673.1"/>
    <property type="molecule type" value="Genomic_DNA"/>
</dbReference>
<gene>
    <name evidence="6" type="ORF">EG352_02240</name>
</gene>